<evidence type="ECO:0000256" key="7">
    <source>
        <dbReference type="SAM" id="Phobius"/>
    </source>
</evidence>
<evidence type="ECO:0000256" key="4">
    <source>
        <dbReference type="ARBA" id="ARBA00022840"/>
    </source>
</evidence>
<gene>
    <name evidence="10" type="ORF">WJX74_009158</name>
</gene>
<dbReference type="SMART" id="SM00220">
    <property type="entry name" value="S_TKc"/>
    <property type="match status" value="1"/>
</dbReference>
<dbReference type="InterPro" id="IPR051681">
    <property type="entry name" value="Ser/Thr_Kinases-Pseudokinases"/>
</dbReference>
<keyword evidence="4 5" id="KW-0067">ATP-binding</keyword>
<feature type="region of interest" description="Disordered" evidence="6">
    <location>
        <begin position="106"/>
        <end position="175"/>
    </location>
</feature>
<dbReference type="InterPro" id="IPR017441">
    <property type="entry name" value="Protein_kinase_ATP_BS"/>
</dbReference>
<evidence type="ECO:0000313" key="10">
    <source>
        <dbReference type="EMBL" id="KAK9831783.1"/>
    </source>
</evidence>
<dbReference type="GO" id="GO:0005524">
    <property type="term" value="F:ATP binding"/>
    <property type="evidence" value="ECO:0007669"/>
    <property type="project" value="UniProtKB-UniRule"/>
</dbReference>
<feature type="signal peptide" evidence="8">
    <location>
        <begin position="1"/>
        <end position="19"/>
    </location>
</feature>
<dbReference type="InterPro" id="IPR000719">
    <property type="entry name" value="Prot_kinase_dom"/>
</dbReference>
<keyword evidence="8" id="KW-0732">Signal</keyword>
<keyword evidence="7" id="KW-0812">Transmembrane</keyword>
<evidence type="ECO:0000256" key="8">
    <source>
        <dbReference type="SAM" id="SignalP"/>
    </source>
</evidence>
<dbReference type="SUPFAM" id="SSF56112">
    <property type="entry name" value="Protein kinase-like (PK-like)"/>
    <property type="match status" value="1"/>
</dbReference>
<sequence length="605" mass="64850">MVVLVLLLGQLQQARYVDARDLLQAGTPGMITLAPAPGPASAKSGGGLSGGVIAAIVVVAIVVVAFIVVKSVLLGWCLMRREKRKQREAIEKIKLGVQHQEELERQNAIPDVTKGKPHIYTDEGSGGISSTSDDSSLNGTGNVIRSGRITGNSSEQSSTTMSHSRSDHSSQASNMDRAITIDPSEIELEKDANGNFVLLGVGTYGRVYKGLRHGTTEVAVKKLIADDSASILKSFRREINVLHQLSHDKHIVQFYGKCLDQGNTMLVLEYMEGGDLRNALMEDSMGSYRWYGKGRHLAHGVAKGMNYLHTHGVIHSDLKSKNILLTRDGGDAKIGDVGLARIISSASQTSQDYAFGTFAYAAPELLLGEKCDYKADIYSFGVVLWELATGEAPQRGQLRDVKVPEECPLAVAELIEKCLKRRPRLRPSAREVCDILQAMPYGSGPAEPYEHPESEIEGQQPAMIEEDDGEGELEEVGVLGNGGGPFEDEILESVAMSINSDGGGHMSTAGVLQSREGAGQALLISTGMDDRHLQPGTPQGTLPHMTAKPTAHMHSPTTDHLQHEAQSPIPVQAVPESMAYAQYANSPFAAHAQGHVGSSTTPGTA</sequence>
<keyword evidence="7" id="KW-1133">Transmembrane helix</keyword>
<accession>A0AAW1RD81</accession>
<dbReference type="PROSITE" id="PS00107">
    <property type="entry name" value="PROTEIN_KINASE_ATP"/>
    <property type="match status" value="1"/>
</dbReference>
<feature type="compositionally biased region" description="Low complexity" evidence="6">
    <location>
        <begin position="153"/>
        <end position="173"/>
    </location>
</feature>
<dbReference type="PROSITE" id="PS50011">
    <property type="entry name" value="PROTEIN_KINASE_DOM"/>
    <property type="match status" value="1"/>
</dbReference>
<feature type="domain" description="Protein kinase" evidence="9">
    <location>
        <begin position="193"/>
        <end position="442"/>
    </location>
</feature>
<feature type="chain" id="PRO_5043373970" description="Protein kinase domain-containing protein" evidence="8">
    <location>
        <begin position="20"/>
        <end position="605"/>
    </location>
</feature>
<proteinExistence type="predicted"/>
<dbReference type="Pfam" id="PF00069">
    <property type="entry name" value="Pkinase"/>
    <property type="match status" value="1"/>
</dbReference>
<dbReference type="InterPro" id="IPR008271">
    <property type="entry name" value="Ser/Thr_kinase_AS"/>
</dbReference>
<dbReference type="PROSITE" id="PS00108">
    <property type="entry name" value="PROTEIN_KINASE_ST"/>
    <property type="match status" value="1"/>
</dbReference>
<evidence type="ECO:0000256" key="6">
    <source>
        <dbReference type="SAM" id="MobiDB-lite"/>
    </source>
</evidence>
<reference evidence="10 11" key="1">
    <citation type="journal article" date="2024" name="Nat. Commun.">
        <title>Phylogenomics reveals the evolutionary origins of lichenization in chlorophyte algae.</title>
        <authorList>
            <person name="Puginier C."/>
            <person name="Libourel C."/>
            <person name="Otte J."/>
            <person name="Skaloud P."/>
            <person name="Haon M."/>
            <person name="Grisel S."/>
            <person name="Petersen M."/>
            <person name="Berrin J.G."/>
            <person name="Delaux P.M."/>
            <person name="Dal Grande F."/>
            <person name="Keller J."/>
        </authorList>
    </citation>
    <scope>NUCLEOTIDE SEQUENCE [LARGE SCALE GENOMIC DNA]</scope>
    <source>
        <strain evidence="10 11">SAG 2145</strain>
    </source>
</reference>
<keyword evidence="7" id="KW-0472">Membrane</keyword>
<feature type="transmembrane region" description="Helical" evidence="7">
    <location>
        <begin position="52"/>
        <end position="78"/>
    </location>
</feature>
<organism evidence="10 11">
    <name type="scientific">Apatococcus lobatus</name>
    <dbReference type="NCBI Taxonomy" id="904363"/>
    <lineage>
        <taxon>Eukaryota</taxon>
        <taxon>Viridiplantae</taxon>
        <taxon>Chlorophyta</taxon>
        <taxon>core chlorophytes</taxon>
        <taxon>Trebouxiophyceae</taxon>
        <taxon>Chlorellales</taxon>
        <taxon>Chlorellaceae</taxon>
        <taxon>Apatococcus</taxon>
    </lineage>
</organism>
<keyword evidence="3" id="KW-0418">Kinase</keyword>
<dbReference type="InterPro" id="IPR011009">
    <property type="entry name" value="Kinase-like_dom_sf"/>
</dbReference>
<evidence type="ECO:0000256" key="2">
    <source>
        <dbReference type="ARBA" id="ARBA00022741"/>
    </source>
</evidence>
<comment type="caution">
    <text evidence="10">The sequence shown here is derived from an EMBL/GenBank/DDBJ whole genome shotgun (WGS) entry which is preliminary data.</text>
</comment>
<feature type="binding site" evidence="5">
    <location>
        <position position="222"/>
    </location>
    <ligand>
        <name>ATP</name>
        <dbReference type="ChEBI" id="CHEBI:30616"/>
    </ligand>
</feature>
<dbReference type="GO" id="GO:0004674">
    <property type="term" value="F:protein serine/threonine kinase activity"/>
    <property type="evidence" value="ECO:0007669"/>
    <property type="project" value="TreeGrafter"/>
</dbReference>
<dbReference type="Gene3D" id="1.10.510.10">
    <property type="entry name" value="Transferase(Phosphotransferase) domain 1"/>
    <property type="match status" value="1"/>
</dbReference>
<feature type="compositionally biased region" description="Low complexity" evidence="6">
    <location>
        <begin position="128"/>
        <end position="141"/>
    </location>
</feature>
<dbReference type="PANTHER" id="PTHR44329">
    <property type="entry name" value="SERINE/THREONINE-PROTEIN KINASE TNNI3K-RELATED"/>
    <property type="match status" value="1"/>
</dbReference>
<evidence type="ECO:0000259" key="9">
    <source>
        <dbReference type="PROSITE" id="PS50011"/>
    </source>
</evidence>
<keyword evidence="2 5" id="KW-0547">Nucleotide-binding</keyword>
<evidence type="ECO:0000256" key="1">
    <source>
        <dbReference type="ARBA" id="ARBA00022679"/>
    </source>
</evidence>
<protein>
    <recommendedName>
        <fullName evidence="9">Protein kinase domain-containing protein</fullName>
    </recommendedName>
</protein>
<keyword evidence="11" id="KW-1185">Reference proteome</keyword>
<dbReference type="Proteomes" id="UP001438707">
    <property type="component" value="Unassembled WGS sequence"/>
</dbReference>
<evidence type="ECO:0000313" key="11">
    <source>
        <dbReference type="Proteomes" id="UP001438707"/>
    </source>
</evidence>
<name>A0AAW1RD81_9CHLO</name>
<dbReference type="EMBL" id="JALJOS010000013">
    <property type="protein sequence ID" value="KAK9831783.1"/>
    <property type="molecule type" value="Genomic_DNA"/>
</dbReference>
<dbReference type="AlphaFoldDB" id="A0AAW1RD81"/>
<evidence type="ECO:0000256" key="3">
    <source>
        <dbReference type="ARBA" id="ARBA00022777"/>
    </source>
</evidence>
<evidence type="ECO:0000256" key="5">
    <source>
        <dbReference type="PROSITE-ProRule" id="PRU10141"/>
    </source>
</evidence>
<keyword evidence="1" id="KW-0808">Transferase</keyword>